<keyword evidence="1 2" id="KW-0732">Signal</keyword>
<dbReference type="Proteomes" id="UP000243535">
    <property type="component" value="Unassembled WGS sequence"/>
</dbReference>
<dbReference type="Gene3D" id="3.40.190.10">
    <property type="entry name" value="Periplasmic binding protein-like II"/>
    <property type="match status" value="2"/>
</dbReference>
<dbReference type="Pfam" id="PF00497">
    <property type="entry name" value="SBP_bac_3"/>
    <property type="match status" value="1"/>
</dbReference>
<dbReference type="PANTHER" id="PTHR35936">
    <property type="entry name" value="MEMBRANE-BOUND LYTIC MUREIN TRANSGLYCOSYLASE F"/>
    <property type="match status" value="1"/>
</dbReference>
<evidence type="ECO:0000256" key="1">
    <source>
        <dbReference type="ARBA" id="ARBA00022729"/>
    </source>
</evidence>
<dbReference type="STRING" id="375574.GCA_001418035_02207"/>
<proteinExistence type="predicted"/>
<evidence type="ECO:0000259" key="3">
    <source>
        <dbReference type="SMART" id="SM00062"/>
    </source>
</evidence>
<accession>A0A0K6H3R3</accession>
<dbReference type="CDD" id="cd13703">
    <property type="entry name" value="PBP2_HisJ_LAO"/>
    <property type="match status" value="1"/>
</dbReference>
<dbReference type="AlphaFoldDB" id="A0A0K6H3R3"/>
<evidence type="ECO:0000256" key="2">
    <source>
        <dbReference type="SAM" id="SignalP"/>
    </source>
</evidence>
<sequence length="255" mass="27718">MKKPSLLLGALALALFSAGVHAETLRFATDASYPPFSKQGPDGKMIGFDPDIAQALCAAMKVSCEVLPQDFDGAIPALNARKYDAVIASMNITDERKKAVNFTDKYYNMPSRLVGKAGITVNDAWFKGKKIGVLRSSIQEKYARDHWVKLGATLVSYGKAPESFLDLKSGRIDASFVDAAVGDTDFLKTPNGKGFAFAGPEYNDAKYFGEGAGIAVRKADTALLARLNKALKDIRANGTYDKIQKKYFSFDIYGK</sequence>
<name>A0A0K6H3R3_9NEIS</name>
<dbReference type="InterPro" id="IPR001638">
    <property type="entry name" value="Solute-binding_3/MltF_N"/>
</dbReference>
<feature type="chain" id="PRO_5005504097" evidence="2">
    <location>
        <begin position="23"/>
        <end position="255"/>
    </location>
</feature>
<feature type="domain" description="Solute-binding protein family 3/N-terminal" evidence="3">
    <location>
        <begin position="24"/>
        <end position="251"/>
    </location>
</feature>
<organism evidence="4 5">
    <name type="scientific">Gulbenkiania indica</name>
    <dbReference type="NCBI Taxonomy" id="375574"/>
    <lineage>
        <taxon>Bacteria</taxon>
        <taxon>Pseudomonadati</taxon>
        <taxon>Pseudomonadota</taxon>
        <taxon>Betaproteobacteria</taxon>
        <taxon>Neisseriales</taxon>
        <taxon>Chromobacteriaceae</taxon>
        <taxon>Gulbenkiania</taxon>
    </lineage>
</organism>
<protein>
    <submittedName>
        <fullName evidence="4">ABC-type amino acid transport/signal transduction system, periplasmic component/domain</fullName>
    </submittedName>
</protein>
<feature type="signal peptide" evidence="2">
    <location>
        <begin position="1"/>
        <end position="22"/>
    </location>
</feature>
<evidence type="ECO:0000313" key="5">
    <source>
        <dbReference type="Proteomes" id="UP000243535"/>
    </source>
</evidence>
<evidence type="ECO:0000313" key="4">
    <source>
        <dbReference type="EMBL" id="CUA85545.1"/>
    </source>
</evidence>
<reference evidence="5" key="1">
    <citation type="submission" date="2015-08" db="EMBL/GenBank/DDBJ databases">
        <authorList>
            <person name="Varghese N."/>
        </authorList>
    </citation>
    <scope>NUCLEOTIDE SEQUENCE [LARGE SCALE GENOMIC DNA]</scope>
    <source>
        <strain evidence="5">DSM 17901</strain>
    </source>
</reference>
<dbReference type="RefSeq" id="WP_054285895.1">
    <property type="nucleotide sequence ID" value="NZ_CYHA01000006.1"/>
</dbReference>
<gene>
    <name evidence="4" type="ORF">Ga0061063_2425</name>
</gene>
<keyword evidence="5" id="KW-1185">Reference proteome</keyword>
<dbReference type="SMART" id="SM00062">
    <property type="entry name" value="PBPb"/>
    <property type="match status" value="1"/>
</dbReference>
<dbReference type="EMBL" id="CYHA01000006">
    <property type="protein sequence ID" value="CUA85545.1"/>
    <property type="molecule type" value="Genomic_DNA"/>
</dbReference>
<dbReference type="PANTHER" id="PTHR35936:SF17">
    <property type="entry name" value="ARGININE-BINDING EXTRACELLULAR PROTEIN ARTP"/>
    <property type="match status" value="1"/>
</dbReference>
<dbReference type="OrthoDB" id="368476at2"/>
<dbReference type="SUPFAM" id="SSF53850">
    <property type="entry name" value="Periplasmic binding protein-like II"/>
    <property type="match status" value="1"/>
</dbReference>